<accession>A0A0F9N6B2</accession>
<organism evidence="1">
    <name type="scientific">marine sediment metagenome</name>
    <dbReference type="NCBI Taxonomy" id="412755"/>
    <lineage>
        <taxon>unclassified sequences</taxon>
        <taxon>metagenomes</taxon>
        <taxon>ecological metagenomes</taxon>
    </lineage>
</organism>
<evidence type="ECO:0000313" key="1">
    <source>
        <dbReference type="EMBL" id="KKM76957.1"/>
    </source>
</evidence>
<dbReference type="EMBL" id="LAZR01008719">
    <property type="protein sequence ID" value="KKM76957.1"/>
    <property type="molecule type" value="Genomic_DNA"/>
</dbReference>
<name>A0A0F9N6B2_9ZZZZ</name>
<gene>
    <name evidence="1" type="ORF">LCGC14_1374940</name>
</gene>
<proteinExistence type="predicted"/>
<dbReference type="AlphaFoldDB" id="A0A0F9N6B2"/>
<comment type="caution">
    <text evidence="1">The sequence shown here is derived from an EMBL/GenBank/DDBJ whole genome shotgun (WGS) entry which is preliminary data.</text>
</comment>
<sequence>MVEKYIQILQVQEEKTDSSWIDFRGLAWILSDDYQLEE</sequence>
<reference evidence="1" key="1">
    <citation type="journal article" date="2015" name="Nature">
        <title>Complex archaea that bridge the gap between prokaryotes and eukaryotes.</title>
        <authorList>
            <person name="Spang A."/>
            <person name="Saw J.H."/>
            <person name="Jorgensen S.L."/>
            <person name="Zaremba-Niedzwiedzka K."/>
            <person name="Martijn J."/>
            <person name="Lind A.E."/>
            <person name="van Eijk R."/>
            <person name="Schleper C."/>
            <person name="Guy L."/>
            <person name="Ettema T.J."/>
        </authorList>
    </citation>
    <scope>NUCLEOTIDE SEQUENCE</scope>
</reference>
<protein>
    <submittedName>
        <fullName evidence="1">Uncharacterized protein</fullName>
    </submittedName>
</protein>